<dbReference type="PANTHER" id="PTHR10791">
    <property type="entry name" value="RAG1-ACTIVATING PROTEIN 1"/>
    <property type="match status" value="1"/>
</dbReference>
<dbReference type="PANTHER" id="PTHR10791:SF112">
    <property type="entry name" value="SUGAR TRANSPORTER SWEET1"/>
    <property type="match status" value="1"/>
</dbReference>
<dbReference type="GO" id="GO:0051119">
    <property type="term" value="F:sugar transmembrane transporter activity"/>
    <property type="evidence" value="ECO:0007669"/>
    <property type="project" value="InterPro"/>
</dbReference>
<keyword evidence="6 13" id="KW-0762">Sugar transport</keyword>
<dbReference type="WBParaSite" id="PSU_v2.g3453.t1">
    <property type="protein sequence ID" value="PSU_v2.g3453.t1"/>
    <property type="gene ID" value="PSU_v2.g3453"/>
</dbReference>
<dbReference type="GO" id="GO:0005886">
    <property type="term" value="C:plasma membrane"/>
    <property type="evidence" value="ECO:0007669"/>
    <property type="project" value="UniProtKB-SubCell"/>
</dbReference>
<evidence type="ECO:0000256" key="8">
    <source>
        <dbReference type="ARBA" id="ARBA00022737"/>
    </source>
</evidence>
<keyword evidence="5" id="KW-1003">Cell membrane</keyword>
<keyword evidence="10" id="KW-0333">Golgi apparatus</keyword>
<evidence type="ECO:0000256" key="12">
    <source>
        <dbReference type="ARBA" id="ARBA00055578"/>
    </source>
</evidence>
<dbReference type="InterPro" id="IPR047664">
    <property type="entry name" value="SWEET"/>
</dbReference>
<dbReference type="Pfam" id="PF03083">
    <property type="entry name" value="MtN3_slv"/>
    <property type="match status" value="2"/>
</dbReference>
<evidence type="ECO:0000256" key="2">
    <source>
        <dbReference type="ARBA" id="ARBA00004653"/>
    </source>
</evidence>
<feature type="transmembrane region" description="Helical" evidence="13">
    <location>
        <begin position="156"/>
        <end position="176"/>
    </location>
</feature>
<feature type="transmembrane region" description="Helical" evidence="13">
    <location>
        <begin position="188"/>
        <end position="206"/>
    </location>
</feature>
<feature type="transmembrane region" description="Helical" evidence="13">
    <location>
        <begin position="66"/>
        <end position="85"/>
    </location>
</feature>
<evidence type="ECO:0000313" key="15">
    <source>
        <dbReference type="WBParaSite" id="PSU_v2.g3453.t1"/>
    </source>
</evidence>
<evidence type="ECO:0000256" key="9">
    <source>
        <dbReference type="ARBA" id="ARBA00022989"/>
    </source>
</evidence>
<feature type="transmembrane region" description="Helical" evidence="13">
    <location>
        <begin position="6"/>
        <end position="27"/>
    </location>
</feature>
<keyword evidence="14" id="KW-1185">Reference proteome</keyword>
<name>A0A914YTY4_9BILA</name>
<evidence type="ECO:0000256" key="7">
    <source>
        <dbReference type="ARBA" id="ARBA00022692"/>
    </source>
</evidence>
<dbReference type="Proteomes" id="UP000887577">
    <property type="component" value="Unplaced"/>
</dbReference>
<evidence type="ECO:0000256" key="10">
    <source>
        <dbReference type="ARBA" id="ARBA00023034"/>
    </source>
</evidence>
<evidence type="ECO:0000256" key="6">
    <source>
        <dbReference type="ARBA" id="ARBA00022597"/>
    </source>
</evidence>
<organism evidence="14 15">
    <name type="scientific">Panagrolaimus superbus</name>
    <dbReference type="NCBI Taxonomy" id="310955"/>
    <lineage>
        <taxon>Eukaryota</taxon>
        <taxon>Metazoa</taxon>
        <taxon>Ecdysozoa</taxon>
        <taxon>Nematoda</taxon>
        <taxon>Chromadorea</taxon>
        <taxon>Rhabditida</taxon>
        <taxon>Tylenchina</taxon>
        <taxon>Panagrolaimomorpha</taxon>
        <taxon>Panagrolaimoidea</taxon>
        <taxon>Panagrolaimidae</taxon>
        <taxon>Panagrolaimus</taxon>
    </lineage>
</organism>
<evidence type="ECO:0000256" key="3">
    <source>
        <dbReference type="ARBA" id="ARBA00007809"/>
    </source>
</evidence>
<protein>
    <recommendedName>
        <fullName evidence="13">Sugar transporter SWEET</fullName>
    </recommendedName>
</protein>
<sequence>MDTFINVLSVTATISTIGLFLCGIPICQRIRQRGTTDGTSIAPFFLTCVGCFCMFGYGYLRKDMTVKFVNGVGFSFQVVYLFYYYMHTRVKRKVNKFIAAVIVIMCATVWYVNSERSLEEKQNVLGTICMVLNIATIGSPLADIGQVISTKSTESLPFALCVANMVVSVQWLLYGFLINDFYIKMPNIVAVMISAVQLSLFIIYPAPTYANLVNKNDNEIL</sequence>
<evidence type="ECO:0000256" key="1">
    <source>
        <dbReference type="ARBA" id="ARBA00004651"/>
    </source>
</evidence>
<evidence type="ECO:0000256" key="5">
    <source>
        <dbReference type="ARBA" id="ARBA00022475"/>
    </source>
</evidence>
<evidence type="ECO:0000256" key="11">
    <source>
        <dbReference type="ARBA" id="ARBA00023136"/>
    </source>
</evidence>
<feature type="transmembrane region" description="Helical" evidence="13">
    <location>
        <begin position="39"/>
        <end position="60"/>
    </location>
</feature>
<comment type="subcellular location">
    <subcellularLocation>
        <location evidence="1 13">Cell membrane</location>
        <topology evidence="1 13">Multi-pass membrane protein</topology>
    </subcellularLocation>
    <subcellularLocation>
        <location evidence="2">Golgi apparatus membrane</location>
        <topology evidence="2">Multi-pass membrane protein</topology>
    </subcellularLocation>
</comment>
<dbReference type="FunFam" id="1.20.1280.290:FF:000010">
    <property type="entry name" value="Sugar transporter SWEET"/>
    <property type="match status" value="1"/>
</dbReference>
<reference evidence="15" key="1">
    <citation type="submission" date="2022-11" db="UniProtKB">
        <authorList>
            <consortium name="WormBaseParasite"/>
        </authorList>
    </citation>
    <scope>IDENTIFICATION</scope>
</reference>
<comment type="similarity">
    <text evidence="3 13">Belongs to the SWEET sugar transporter family.</text>
</comment>
<feature type="transmembrane region" description="Helical" evidence="13">
    <location>
        <begin position="97"/>
        <end position="112"/>
    </location>
</feature>
<evidence type="ECO:0000256" key="4">
    <source>
        <dbReference type="ARBA" id="ARBA00022448"/>
    </source>
</evidence>
<dbReference type="GO" id="GO:0000139">
    <property type="term" value="C:Golgi membrane"/>
    <property type="evidence" value="ECO:0007669"/>
    <property type="project" value="UniProtKB-SubCell"/>
</dbReference>
<keyword evidence="9 13" id="KW-1133">Transmembrane helix</keyword>
<keyword evidence="11 13" id="KW-0472">Membrane</keyword>
<comment type="function">
    <text evidence="13">Mediates sugar transport across membranes.</text>
</comment>
<evidence type="ECO:0000313" key="14">
    <source>
        <dbReference type="Proteomes" id="UP000887577"/>
    </source>
</evidence>
<comment type="function">
    <text evidence="12">Mediates both low-affinity uptake and efflux of sugar across the membrane.</text>
</comment>
<keyword evidence="8" id="KW-0677">Repeat</keyword>
<keyword evidence="7 13" id="KW-0812">Transmembrane</keyword>
<dbReference type="InterPro" id="IPR004316">
    <property type="entry name" value="SWEET_rpt"/>
</dbReference>
<dbReference type="FunFam" id="1.20.1280.290:FF:000004">
    <property type="entry name" value="Sugar transporter SWEET"/>
    <property type="match status" value="1"/>
</dbReference>
<accession>A0A914YTY4</accession>
<proteinExistence type="inferred from homology"/>
<feature type="transmembrane region" description="Helical" evidence="13">
    <location>
        <begin position="124"/>
        <end position="144"/>
    </location>
</feature>
<dbReference type="AlphaFoldDB" id="A0A914YTY4"/>
<keyword evidence="4 13" id="KW-0813">Transport</keyword>
<dbReference type="Gene3D" id="1.20.1280.290">
    <property type="match status" value="2"/>
</dbReference>
<evidence type="ECO:0000256" key="13">
    <source>
        <dbReference type="RuleBase" id="RU910715"/>
    </source>
</evidence>